<dbReference type="Proteomes" id="UP000029391">
    <property type="component" value="Unassembled WGS sequence"/>
</dbReference>
<evidence type="ECO:0000256" key="2">
    <source>
        <dbReference type="ARBA" id="ARBA00012438"/>
    </source>
</evidence>
<comment type="catalytic activity">
    <reaction evidence="1">
        <text>ATP + protein L-histidine = ADP + protein N-phospho-L-histidine.</text>
        <dbReference type="EC" id="2.7.13.3"/>
    </reaction>
</comment>
<dbReference type="Pfam" id="PF05227">
    <property type="entry name" value="CHASE3"/>
    <property type="match status" value="1"/>
</dbReference>
<sequence>MSVLPFRVFAGFVLAAIAVILIGALSWQALEERGRAVDRIERGNALIAATEGTLLALRDMETSQRGYLLTGSERYLLPLTEAEGRLPALFGEMRELGDADADQARDVSVLIHLAEEKSAELHRTIDLYREGDREEALRLVRTDQGRELMQQARALVARMVADQRERLAQEQAGWQAAADSSYAVTLGGLSLLLVLIGIAAWMAARDHRASVTQAWLRSGQMGLSERLQGDRSLEALATEAMDFLAAFLEAPLAAVHAGDGDGLAHVTSRGRADADGVAAAASGLVRQAIDAKAPLRVRDLPADYFRVESSLGGARVRELLLVPARVDGRTVAVVELGFFRAVRAEDVEFAARVSEMLGIAVRAAQSRRRLEELLEETQRQAEELQTQQEELRVSNEELEEQSRLARQAQTLLEHQQRELEQTNTVLEEQATQLESQRDALAEAQANLEQRAAELERVNRYKSEFLANMSHELRTPLNSTLILSRLLADNRGGRLSDEEVGFARIIHSAGNDLLALINDILDLSKIEAGKLDVVIEPIAPAALVRELAESFAPTIHEKGLSFQVDVAAAAEAAELQTDRQRLAQILRNLLSNALKFTEAGSVVLRLETAPGDRLAFSVVDTGIGMPEDQHEVIFEAFRQADGSTHRRYGGTGLGLSISRDLARRLGGDLTVTSAVGRGSTFTLVLPRQAVVDAEAEPMPLPATPAKTAMPATPAPAPAPVGRAAPARHGAHAPITGSALADDRDTIASGDRVILAVEDDPGFAAILRDLVQEAGFRCLLAHTGADGLAAAQQYTPHAILLDVVLPDLSGMGVLEQLKRDPRTRHIPVHMLSVADFSREARELGAVGYALKPVERSQLQEALKTLERKFSQQDRRVLVVEDDEHQRISLTALLQTDDIRIVTAENAAAALDLLGQMSFDCMVLDLHLPDMTGYQLLEHMASRDDLAFPPVIVHTGRNLSREEEQRLLAYSESIILKGARSPERLLDEVTLFLHQVEARLPPATQQMLQEVRGRDEVLDGRRVLVVEDDVRNVHALTAVLRPRGVRVDVARNGREALEMLDAQDAHDPFELVLMDIMMPEMDGLTATRKIRERKEWNRIPVIALTAKAMRDDREQCMAAGANDYIAKPLDVDRLLSLVRVWMPKRARP</sequence>
<dbReference type="eggNOG" id="COG0745">
    <property type="taxonomic scope" value="Bacteria"/>
</dbReference>
<reference evidence="13 14" key="1">
    <citation type="submission" date="2013-09" db="EMBL/GenBank/DDBJ databases">
        <title>Genome sequencing of Arenimonas composti.</title>
        <authorList>
            <person name="Chen F."/>
            <person name="Wang G."/>
        </authorList>
    </citation>
    <scope>NUCLEOTIDE SEQUENCE [LARGE SCALE GENOMIC DNA]</scope>
    <source>
        <strain evidence="13 14">TR7-09</strain>
    </source>
</reference>
<dbReference type="RefSeq" id="WP_043797434.1">
    <property type="nucleotide sequence ID" value="NZ_AUFF01000003.1"/>
</dbReference>
<gene>
    <name evidence="13" type="ORF">P873_07840</name>
</gene>
<accession>A0A091C0V4</accession>
<dbReference type="PANTHER" id="PTHR45339">
    <property type="entry name" value="HYBRID SIGNAL TRANSDUCTION HISTIDINE KINASE J"/>
    <property type="match status" value="1"/>
</dbReference>
<keyword evidence="10" id="KW-0812">Transmembrane</keyword>
<proteinExistence type="predicted"/>
<dbReference type="InterPro" id="IPR029016">
    <property type="entry name" value="GAF-like_dom_sf"/>
</dbReference>
<dbReference type="EC" id="2.7.13.3" evidence="2"/>
<dbReference type="PROSITE" id="PS50110">
    <property type="entry name" value="RESPONSE_REGULATORY"/>
    <property type="match status" value="3"/>
</dbReference>
<dbReference type="STRING" id="1121013.GCA_000426365_01764"/>
<dbReference type="PANTHER" id="PTHR45339:SF1">
    <property type="entry name" value="HYBRID SIGNAL TRANSDUCTION HISTIDINE KINASE J"/>
    <property type="match status" value="1"/>
</dbReference>
<dbReference type="Pfam" id="PF13185">
    <property type="entry name" value="GAF_2"/>
    <property type="match status" value="1"/>
</dbReference>
<dbReference type="Pfam" id="PF00512">
    <property type="entry name" value="HisKA"/>
    <property type="match status" value="1"/>
</dbReference>
<dbReference type="InterPro" id="IPR011006">
    <property type="entry name" value="CheY-like_superfamily"/>
</dbReference>
<dbReference type="InterPro" id="IPR004358">
    <property type="entry name" value="Sig_transdc_His_kin-like_C"/>
</dbReference>
<keyword evidence="6" id="KW-0902">Two-component regulatory system</keyword>
<dbReference type="InterPro" id="IPR003018">
    <property type="entry name" value="GAF"/>
</dbReference>
<dbReference type="Gene3D" id="3.30.565.10">
    <property type="entry name" value="Histidine kinase-like ATPase, C-terminal domain"/>
    <property type="match status" value="1"/>
</dbReference>
<name>A0A091C0V4_9GAMM</name>
<dbReference type="SMART" id="SM00388">
    <property type="entry name" value="HisKA"/>
    <property type="match status" value="1"/>
</dbReference>
<dbReference type="Pfam" id="PF02518">
    <property type="entry name" value="HATPase_c"/>
    <property type="match status" value="1"/>
</dbReference>
<dbReference type="SMART" id="SM00448">
    <property type="entry name" value="REC"/>
    <property type="match status" value="3"/>
</dbReference>
<dbReference type="InterPro" id="IPR005467">
    <property type="entry name" value="His_kinase_dom"/>
</dbReference>
<evidence type="ECO:0000256" key="3">
    <source>
        <dbReference type="ARBA" id="ARBA00022553"/>
    </source>
</evidence>
<dbReference type="SUPFAM" id="SSF47384">
    <property type="entry name" value="Homodimeric domain of signal transducing histidine kinase"/>
    <property type="match status" value="1"/>
</dbReference>
<dbReference type="PROSITE" id="PS50109">
    <property type="entry name" value="HIS_KIN"/>
    <property type="match status" value="1"/>
</dbReference>
<feature type="modified residue" description="4-aspartylphosphate" evidence="7">
    <location>
        <position position="1072"/>
    </location>
</feature>
<keyword evidence="14" id="KW-1185">Reference proteome</keyword>
<dbReference type="InterPro" id="IPR001789">
    <property type="entry name" value="Sig_transdc_resp-reg_receiver"/>
</dbReference>
<dbReference type="CDD" id="cd00156">
    <property type="entry name" value="REC"/>
    <property type="match status" value="1"/>
</dbReference>
<dbReference type="GO" id="GO:0000155">
    <property type="term" value="F:phosphorelay sensor kinase activity"/>
    <property type="evidence" value="ECO:0007669"/>
    <property type="project" value="InterPro"/>
</dbReference>
<dbReference type="OrthoDB" id="9810730at2"/>
<dbReference type="Gene3D" id="1.10.287.130">
    <property type="match status" value="1"/>
</dbReference>
<dbReference type="SUPFAM" id="SSF55781">
    <property type="entry name" value="GAF domain-like"/>
    <property type="match status" value="1"/>
</dbReference>
<dbReference type="Gene3D" id="3.30.450.40">
    <property type="match status" value="1"/>
</dbReference>
<organism evidence="13 14">
    <name type="scientific">Arenimonas composti TR7-09 = DSM 18010</name>
    <dbReference type="NCBI Taxonomy" id="1121013"/>
    <lineage>
        <taxon>Bacteria</taxon>
        <taxon>Pseudomonadati</taxon>
        <taxon>Pseudomonadota</taxon>
        <taxon>Gammaproteobacteria</taxon>
        <taxon>Lysobacterales</taxon>
        <taxon>Lysobacteraceae</taxon>
        <taxon>Arenimonas</taxon>
    </lineage>
</organism>
<feature type="domain" description="Response regulatory" evidence="12">
    <location>
        <begin position="751"/>
        <end position="864"/>
    </location>
</feature>
<feature type="modified residue" description="4-aspartylphosphate" evidence="7">
    <location>
        <position position="800"/>
    </location>
</feature>
<evidence type="ECO:0000256" key="5">
    <source>
        <dbReference type="ARBA" id="ARBA00022777"/>
    </source>
</evidence>
<dbReference type="SMART" id="SM00387">
    <property type="entry name" value="HATPase_c"/>
    <property type="match status" value="1"/>
</dbReference>
<keyword evidence="10" id="KW-0472">Membrane</keyword>
<evidence type="ECO:0000256" key="1">
    <source>
        <dbReference type="ARBA" id="ARBA00000085"/>
    </source>
</evidence>
<evidence type="ECO:0000313" key="14">
    <source>
        <dbReference type="Proteomes" id="UP000029391"/>
    </source>
</evidence>
<feature type="transmembrane region" description="Helical" evidence="10">
    <location>
        <begin position="182"/>
        <end position="204"/>
    </location>
</feature>
<evidence type="ECO:0000256" key="9">
    <source>
        <dbReference type="SAM" id="MobiDB-lite"/>
    </source>
</evidence>
<keyword evidence="5" id="KW-0418">Kinase</keyword>
<dbReference type="InterPro" id="IPR036890">
    <property type="entry name" value="HATPase_C_sf"/>
</dbReference>
<dbReference type="InterPro" id="IPR003594">
    <property type="entry name" value="HATPase_dom"/>
</dbReference>
<feature type="transmembrane region" description="Helical" evidence="10">
    <location>
        <begin position="6"/>
        <end position="30"/>
    </location>
</feature>
<dbReference type="InterPro" id="IPR036097">
    <property type="entry name" value="HisK_dim/P_sf"/>
</dbReference>
<dbReference type="Pfam" id="PF00072">
    <property type="entry name" value="Response_reg"/>
    <property type="match status" value="3"/>
</dbReference>
<dbReference type="CDD" id="cd00082">
    <property type="entry name" value="HisKA"/>
    <property type="match status" value="1"/>
</dbReference>
<feature type="modified residue" description="4-aspartylphosphate" evidence="7">
    <location>
        <position position="922"/>
    </location>
</feature>
<evidence type="ECO:0000256" key="4">
    <source>
        <dbReference type="ARBA" id="ARBA00022679"/>
    </source>
</evidence>
<evidence type="ECO:0000256" key="6">
    <source>
        <dbReference type="ARBA" id="ARBA00023012"/>
    </source>
</evidence>
<keyword evidence="4" id="KW-0808">Transferase</keyword>
<evidence type="ECO:0000313" key="13">
    <source>
        <dbReference type="EMBL" id="KFN50260.1"/>
    </source>
</evidence>
<dbReference type="AlphaFoldDB" id="A0A091C0V4"/>
<feature type="domain" description="Histidine kinase" evidence="11">
    <location>
        <begin position="467"/>
        <end position="688"/>
    </location>
</feature>
<evidence type="ECO:0000256" key="10">
    <source>
        <dbReference type="SAM" id="Phobius"/>
    </source>
</evidence>
<evidence type="ECO:0000259" key="12">
    <source>
        <dbReference type="PROSITE" id="PS50110"/>
    </source>
</evidence>
<keyword evidence="10" id="KW-1133">Transmembrane helix</keyword>
<dbReference type="EMBL" id="AWXU01000021">
    <property type="protein sequence ID" value="KFN50260.1"/>
    <property type="molecule type" value="Genomic_DNA"/>
</dbReference>
<protein>
    <recommendedName>
        <fullName evidence="2">histidine kinase</fullName>
        <ecNumber evidence="2">2.7.13.3</ecNumber>
    </recommendedName>
</protein>
<feature type="region of interest" description="Disordered" evidence="9">
    <location>
        <begin position="703"/>
        <end position="727"/>
    </location>
</feature>
<feature type="coiled-coil region" evidence="8">
    <location>
        <begin position="360"/>
        <end position="460"/>
    </location>
</feature>
<dbReference type="InterPro" id="IPR003661">
    <property type="entry name" value="HisK_dim/P_dom"/>
</dbReference>
<dbReference type="eggNOG" id="COG4251">
    <property type="taxonomic scope" value="Bacteria"/>
</dbReference>
<evidence type="ECO:0000256" key="8">
    <source>
        <dbReference type="SAM" id="Coils"/>
    </source>
</evidence>
<dbReference type="FunFam" id="3.30.565.10:FF:000010">
    <property type="entry name" value="Sensor histidine kinase RcsC"/>
    <property type="match status" value="1"/>
</dbReference>
<evidence type="ECO:0000259" key="11">
    <source>
        <dbReference type="PROSITE" id="PS50109"/>
    </source>
</evidence>
<dbReference type="SMART" id="SM00065">
    <property type="entry name" value="GAF"/>
    <property type="match status" value="1"/>
</dbReference>
<dbReference type="CDD" id="cd19410">
    <property type="entry name" value="HK9-like_sensor"/>
    <property type="match status" value="1"/>
</dbReference>
<dbReference type="Gene3D" id="3.40.50.2300">
    <property type="match status" value="3"/>
</dbReference>
<feature type="compositionally biased region" description="Low complexity" evidence="9">
    <location>
        <begin position="718"/>
        <end position="727"/>
    </location>
</feature>
<dbReference type="SUPFAM" id="SSF55874">
    <property type="entry name" value="ATPase domain of HSP90 chaperone/DNA topoisomerase II/histidine kinase"/>
    <property type="match status" value="1"/>
</dbReference>
<dbReference type="CDD" id="cd17546">
    <property type="entry name" value="REC_hyHK_CKI1_RcsC-like"/>
    <property type="match status" value="1"/>
</dbReference>
<dbReference type="SUPFAM" id="SSF52172">
    <property type="entry name" value="CheY-like"/>
    <property type="match status" value="3"/>
</dbReference>
<evidence type="ECO:0000256" key="7">
    <source>
        <dbReference type="PROSITE-ProRule" id="PRU00169"/>
    </source>
</evidence>
<keyword evidence="3 7" id="KW-0597">Phosphoprotein</keyword>
<comment type="caution">
    <text evidence="13">The sequence shown here is derived from an EMBL/GenBank/DDBJ whole genome shotgun (WGS) entry which is preliminary data.</text>
</comment>
<keyword evidence="8" id="KW-0175">Coiled coil</keyword>
<feature type="domain" description="Response regulatory" evidence="12">
    <location>
        <begin position="873"/>
        <end position="989"/>
    </location>
</feature>
<dbReference type="CDD" id="cd16922">
    <property type="entry name" value="HATPase_EvgS-ArcB-TorS-like"/>
    <property type="match status" value="1"/>
</dbReference>
<dbReference type="InterPro" id="IPR007891">
    <property type="entry name" value="CHASE3"/>
</dbReference>
<dbReference type="PRINTS" id="PR00344">
    <property type="entry name" value="BCTRLSENSOR"/>
</dbReference>
<feature type="domain" description="Response regulatory" evidence="12">
    <location>
        <begin position="1019"/>
        <end position="1139"/>
    </location>
</feature>
<dbReference type="eggNOG" id="COG3706">
    <property type="taxonomic scope" value="Bacteria"/>
</dbReference>